<evidence type="ECO:0000259" key="3">
    <source>
        <dbReference type="Pfam" id="PF20434"/>
    </source>
</evidence>
<keyword evidence="5" id="KW-1185">Reference proteome</keyword>
<name>A0A7X1KPR7_9SPHN</name>
<sequence length="339" mass="35452">MSKAFQRTAAACAIALAGLTSGAGGAADRVFPVADHPLSDDLNPGAAKTWPGGVTSQADVRYAAISGWRRLTLDLYQPPRKGGPKPLILYVHGGGWMNSDSRHFGAIADLPALLARLAGEGFVVAAIEYRHAREAAFPAQGHDVRAALRFLKANAERFGIDPSRTGVIGGSAGAHLAGLLALSCGDTRLDPDGTKAPAGSECVQAFVGWYGVYDATALAAQRPTGRDGGIEALLGCTGACPADKLALVSPVTFLDRSDPPTLLIHGTEDKTVPVEQSRLLEDRMKAAGVPVSAIYIPGVDHSFMGKTPVETRAATLRAVNASFDFLHRQLDKPTTPGVR</sequence>
<dbReference type="EMBL" id="JACLAX010000006">
    <property type="protein sequence ID" value="MBC2669011.1"/>
    <property type="molecule type" value="Genomic_DNA"/>
</dbReference>
<dbReference type="RefSeq" id="WP_185678905.1">
    <property type="nucleotide sequence ID" value="NZ_JACLAX010000006.1"/>
</dbReference>
<gene>
    <name evidence="4" type="ORF">H7F53_07635</name>
</gene>
<protein>
    <submittedName>
        <fullName evidence="4">Alpha/beta hydrolase</fullName>
    </submittedName>
</protein>
<proteinExistence type="predicted"/>
<dbReference type="InterPro" id="IPR029058">
    <property type="entry name" value="AB_hydrolase_fold"/>
</dbReference>
<organism evidence="4 5">
    <name type="scientific">Novosphingobium piscinae</name>
    <dbReference type="NCBI Taxonomy" id="1507448"/>
    <lineage>
        <taxon>Bacteria</taxon>
        <taxon>Pseudomonadati</taxon>
        <taxon>Pseudomonadota</taxon>
        <taxon>Alphaproteobacteria</taxon>
        <taxon>Sphingomonadales</taxon>
        <taxon>Sphingomonadaceae</taxon>
        <taxon>Novosphingobium</taxon>
    </lineage>
</organism>
<reference evidence="4 5" key="1">
    <citation type="submission" date="2020-08" db="EMBL/GenBank/DDBJ databases">
        <title>The genome sequence of type strain Novosphingobium piscinae KCTC 42194.</title>
        <authorList>
            <person name="Liu Y."/>
        </authorList>
    </citation>
    <scope>NUCLEOTIDE SEQUENCE [LARGE SCALE GENOMIC DNA]</scope>
    <source>
        <strain evidence="4 5">KCTC 42194</strain>
    </source>
</reference>
<accession>A0A7X1KPR7</accession>
<dbReference type="GO" id="GO:0016787">
    <property type="term" value="F:hydrolase activity"/>
    <property type="evidence" value="ECO:0007669"/>
    <property type="project" value="UniProtKB-KW"/>
</dbReference>
<dbReference type="SUPFAM" id="SSF53474">
    <property type="entry name" value="alpha/beta-Hydrolases"/>
    <property type="match status" value="1"/>
</dbReference>
<evidence type="ECO:0000313" key="5">
    <source>
        <dbReference type="Proteomes" id="UP000551327"/>
    </source>
</evidence>
<dbReference type="PANTHER" id="PTHR48081:SF13">
    <property type="entry name" value="ALPHA_BETA HYDROLASE"/>
    <property type="match status" value="1"/>
</dbReference>
<feature type="chain" id="PRO_5030592818" evidence="2">
    <location>
        <begin position="27"/>
        <end position="339"/>
    </location>
</feature>
<dbReference type="Pfam" id="PF20434">
    <property type="entry name" value="BD-FAE"/>
    <property type="match status" value="1"/>
</dbReference>
<dbReference type="InterPro" id="IPR050300">
    <property type="entry name" value="GDXG_lipolytic_enzyme"/>
</dbReference>
<evidence type="ECO:0000256" key="1">
    <source>
        <dbReference type="ARBA" id="ARBA00022801"/>
    </source>
</evidence>
<dbReference type="AlphaFoldDB" id="A0A7X1KPR7"/>
<evidence type="ECO:0000256" key="2">
    <source>
        <dbReference type="SAM" id="SignalP"/>
    </source>
</evidence>
<dbReference type="Proteomes" id="UP000551327">
    <property type="component" value="Unassembled WGS sequence"/>
</dbReference>
<dbReference type="InterPro" id="IPR049492">
    <property type="entry name" value="BD-FAE-like_dom"/>
</dbReference>
<dbReference type="PANTHER" id="PTHR48081">
    <property type="entry name" value="AB HYDROLASE SUPERFAMILY PROTEIN C4A8.06C"/>
    <property type="match status" value="1"/>
</dbReference>
<dbReference type="Gene3D" id="3.40.50.1820">
    <property type="entry name" value="alpha/beta hydrolase"/>
    <property type="match status" value="1"/>
</dbReference>
<feature type="domain" description="BD-FAE-like" evidence="3">
    <location>
        <begin position="73"/>
        <end position="283"/>
    </location>
</feature>
<feature type="signal peptide" evidence="2">
    <location>
        <begin position="1"/>
        <end position="26"/>
    </location>
</feature>
<keyword evidence="2" id="KW-0732">Signal</keyword>
<keyword evidence="1 4" id="KW-0378">Hydrolase</keyword>
<comment type="caution">
    <text evidence="4">The sequence shown here is derived from an EMBL/GenBank/DDBJ whole genome shotgun (WGS) entry which is preliminary data.</text>
</comment>
<evidence type="ECO:0000313" key="4">
    <source>
        <dbReference type="EMBL" id="MBC2669011.1"/>
    </source>
</evidence>